<dbReference type="RefSeq" id="WP_349639761.1">
    <property type="nucleotide sequence ID" value="NZ_CP090958.1"/>
</dbReference>
<reference evidence="1 2" key="1">
    <citation type="submission" date="2023-05" db="EMBL/GenBank/DDBJ databases">
        <title>Lithophilousrod everest ZFBP1038 complete genpme.</title>
        <authorList>
            <person name="Tian M."/>
        </authorList>
    </citation>
    <scope>NUCLEOTIDE SEQUENCE [LARGE SCALE GENOMIC DNA]</scope>
    <source>
        <strain evidence="1 2">ZFBP1038</strain>
    </source>
</reference>
<sequence length="423" mass="48027">MTDQKTAKETVPMCNEDFTEPTEAEIEVLRQEEVFASTDQSGPDLYPRMFNMSAGFMYSATLHTQDPAAPEYLTLPMPSPSFEDGESLRFELAVAKWNTVWESAQYRRRVFGAEDLPPRLYRIADRGDNNIVFVPRTRSRYYEYAPLFHLLPTSTLQLFGLPQLTAGQWPFSIRTVDIDNYLPADFEKRLARAWAATVWRHMVPGSPLRGFSKDDPLRLLAHNLDYWLPAATEVIQDILRTFPTVDQELISPTARLLDSSVLPGVTVESPRKGGDLWRGEADAKDVLAEVVHRADTTGQLRAILEAVRSNRVVDDFSDFWSFEKEDFERRLYHKRSKVKVTFVELTDTIPVQGPETQVVGSIVHGDFLALLNAKDREVVVLLSSGVTKLTEIAQVLGYANHSAVSKRLTRIRRQAEEFFGQVD</sequence>
<keyword evidence="2" id="KW-1185">Reference proteome</keyword>
<evidence type="ECO:0008006" key="3">
    <source>
        <dbReference type="Google" id="ProtNLM"/>
    </source>
</evidence>
<dbReference type="Proteomes" id="UP001209083">
    <property type="component" value="Chromosome"/>
</dbReference>
<gene>
    <name evidence="1" type="ORF">LWF01_04050</name>
</gene>
<evidence type="ECO:0000313" key="2">
    <source>
        <dbReference type="Proteomes" id="UP001209083"/>
    </source>
</evidence>
<evidence type="ECO:0000313" key="1">
    <source>
        <dbReference type="EMBL" id="WGW12953.1"/>
    </source>
</evidence>
<protein>
    <recommendedName>
        <fullName evidence="3">Sigma-70 family RNA polymerase sigma factor</fullName>
    </recommendedName>
</protein>
<name>A0ABY8QVD5_9MICO</name>
<accession>A0ABY8QVD5</accession>
<organism evidence="1 2">
    <name type="scientific">Saxibacter everestensis</name>
    <dbReference type="NCBI Taxonomy" id="2909229"/>
    <lineage>
        <taxon>Bacteria</taxon>
        <taxon>Bacillati</taxon>
        <taxon>Actinomycetota</taxon>
        <taxon>Actinomycetes</taxon>
        <taxon>Micrococcales</taxon>
        <taxon>Brevibacteriaceae</taxon>
        <taxon>Saxibacter</taxon>
    </lineage>
</organism>
<dbReference type="EMBL" id="CP090958">
    <property type="protein sequence ID" value="WGW12953.1"/>
    <property type="molecule type" value="Genomic_DNA"/>
</dbReference>
<proteinExistence type="predicted"/>